<evidence type="ECO:0000313" key="1">
    <source>
        <dbReference type="EMBL" id="MPW24603.1"/>
    </source>
</evidence>
<dbReference type="AlphaFoldDB" id="A0A6A7K625"/>
<organism evidence="1 2">
    <name type="scientific">Alkalibaculum sporogenes</name>
    <dbReference type="NCBI Taxonomy" id="2655001"/>
    <lineage>
        <taxon>Bacteria</taxon>
        <taxon>Bacillati</taxon>
        <taxon>Bacillota</taxon>
        <taxon>Clostridia</taxon>
        <taxon>Eubacteriales</taxon>
        <taxon>Eubacteriaceae</taxon>
        <taxon>Alkalibaculum</taxon>
    </lineage>
</organism>
<name>A0A6A7K625_9FIRM</name>
<dbReference type="Proteomes" id="UP000440004">
    <property type="component" value="Unassembled WGS sequence"/>
</dbReference>
<dbReference type="GO" id="GO:0051287">
    <property type="term" value="F:NAD binding"/>
    <property type="evidence" value="ECO:0007669"/>
    <property type="project" value="UniProtKB-ARBA"/>
</dbReference>
<dbReference type="Pfam" id="PF01513">
    <property type="entry name" value="NAD_kinase"/>
    <property type="match status" value="1"/>
</dbReference>
<dbReference type="GO" id="GO:0006741">
    <property type="term" value="P:NADP+ biosynthetic process"/>
    <property type="evidence" value="ECO:0007669"/>
    <property type="project" value="InterPro"/>
</dbReference>
<accession>A0A6A7K625</accession>
<dbReference type="InterPro" id="IPR002504">
    <property type="entry name" value="NADK"/>
</dbReference>
<dbReference type="PANTHER" id="PTHR40697">
    <property type="entry name" value="ACETOIN CATABOLISM PROTEIN X"/>
    <property type="match status" value="1"/>
</dbReference>
<dbReference type="PIRSF" id="PIRSF018567">
    <property type="entry name" value="AcoX"/>
    <property type="match status" value="1"/>
</dbReference>
<dbReference type="InterPro" id="IPR016064">
    <property type="entry name" value="NAD/diacylglycerol_kinase_sf"/>
</dbReference>
<dbReference type="PANTHER" id="PTHR40697:SF3">
    <property type="entry name" value="ACETOIN CATABOLISM PROTEIN X"/>
    <property type="match status" value="1"/>
</dbReference>
<keyword evidence="2" id="KW-1185">Reference proteome</keyword>
<sequence length="332" mass="36135">MKSIGIIANPNSGKDVRRLYSYALTIGNNEKANLIERIILGAQDLGVEEVFIMPDHYNMGNSIRATLNDNGDLKATINVLDFRPSGNGEDTILAAKIFEEIGVDCIIVLGGDGTSRLVGSTKPSAPIIAVSTGTNNVYPSFYEGTIVGMAAAVVCAYGLKDEYIRRDKIIEVYKNGEVVDYALIDAAITNQLFIGNRAIEKIDDIDELIVSRSHPASIGFSSTIGVQAISTISDDFGYRAKFKQGNVLTLAPFTPGKMTRVKMEEPVKMPLNQMYVCKPQMQGSIALDGERALKFNRNEVVGLVIRRKGPLSVNVEAALEYGVGKQLFRYNG</sequence>
<dbReference type="SUPFAM" id="SSF111331">
    <property type="entry name" value="NAD kinase/diacylglycerol kinase-like"/>
    <property type="match status" value="1"/>
</dbReference>
<comment type="caution">
    <text evidence="1">The sequence shown here is derived from an EMBL/GenBank/DDBJ whole genome shotgun (WGS) entry which is preliminary data.</text>
</comment>
<dbReference type="RefSeq" id="WP_152801255.1">
    <property type="nucleotide sequence ID" value="NZ_WHNX01000003.1"/>
</dbReference>
<dbReference type="GO" id="GO:0003951">
    <property type="term" value="F:NAD+ kinase activity"/>
    <property type="evidence" value="ECO:0007669"/>
    <property type="project" value="InterPro"/>
</dbReference>
<keyword evidence="1" id="KW-0808">Transferase</keyword>
<dbReference type="InterPro" id="IPR011391">
    <property type="entry name" value="AcoX_kinase"/>
</dbReference>
<dbReference type="GO" id="GO:0005524">
    <property type="term" value="F:ATP binding"/>
    <property type="evidence" value="ECO:0007669"/>
    <property type="project" value="UniProtKB-ARBA"/>
</dbReference>
<protein>
    <submittedName>
        <fullName evidence="1">ATP-NAD kinase</fullName>
    </submittedName>
</protein>
<reference evidence="1 2" key="1">
    <citation type="submission" date="2019-10" db="EMBL/GenBank/DDBJ databases">
        <title>Alkalibaculum tamaniensis sp.nov., a new alkaliphilic acetogen, isolated on methoxylated aromatics from a mud volcano.</title>
        <authorList>
            <person name="Khomyakova M.A."/>
            <person name="Merkel A.Y."/>
            <person name="Bonch-Osmolovskaya E.A."/>
            <person name="Slobodkin A.I."/>
        </authorList>
    </citation>
    <scope>NUCLEOTIDE SEQUENCE [LARGE SCALE GENOMIC DNA]</scope>
    <source>
        <strain evidence="1 2">M08DMB</strain>
    </source>
</reference>
<dbReference type="EMBL" id="WHNX01000003">
    <property type="protein sequence ID" value="MPW24603.1"/>
    <property type="molecule type" value="Genomic_DNA"/>
</dbReference>
<gene>
    <name evidence="1" type="ORF">GC105_02195</name>
</gene>
<proteinExistence type="predicted"/>
<keyword evidence="1" id="KW-0418">Kinase</keyword>
<evidence type="ECO:0000313" key="2">
    <source>
        <dbReference type="Proteomes" id="UP000440004"/>
    </source>
</evidence>
<dbReference type="InterPro" id="IPR039065">
    <property type="entry name" value="AcoX-like"/>
</dbReference>